<evidence type="ECO:0000256" key="7">
    <source>
        <dbReference type="ARBA" id="ARBA00022777"/>
    </source>
</evidence>
<dbReference type="InterPro" id="IPR005467">
    <property type="entry name" value="His_kinase_dom"/>
</dbReference>
<keyword evidence="10 12" id="KW-0472">Membrane</keyword>
<dbReference type="PANTHER" id="PTHR43711:SF26">
    <property type="entry name" value="SENSOR HISTIDINE KINASE RCSC"/>
    <property type="match status" value="1"/>
</dbReference>
<dbReference type="SMART" id="SM00086">
    <property type="entry name" value="PAC"/>
    <property type="match status" value="1"/>
</dbReference>
<keyword evidence="9" id="KW-0902">Two-component regulatory system</keyword>
<dbReference type="Gene3D" id="1.10.287.130">
    <property type="match status" value="1"/>
</dbReference>
<keyword evidence="5" id="KW-0808">Transferase</keyword>
<evidence type="ECO:0000256" key="8">
    <source>
        <dbReference type="ARBA" id="ARBA00022989"/>
    </source>
</evidence>
<evidence type="ECO:0000259" key="13">
    <source>
        <dbReference type="PROSITE" id="PS50109"/>
    </source>
</evidence>
<keyword evidence="6 12" id="KW-0812">Transmembrane</keyword>
<feature type="domain" description="PAS" evidence="14">
    <location>
        <begin position="222"/>
        <end position="269"/>
    </location>
</feature>
<keyword evidence="7" id="KW-0418">Kinase</keyword>
<dbReference type="Pfam" id="PF02518">
    <property type="entry name" value="HATPase_c"/>
    <property type="match status" value="1"/>
</dbReference>
<feature type="domain" description="Histidine kinase" evidence="13">
    <location>
        <begin position="369"/>
        <end position="585"/>
    </location>
</feature>
<dbReference type="Pfam" id="PF00512">
    <property type="entry name" value="HisKA"/>
    <property type="match status" value="1"/>
</dbReference>
<dbReference type="InterPro" id="IPR029095">
    <property type="entry name" value="NarX-like_N"/>
</dbReference>
<dbReference type="InterPro" id="IPR003594">
    <property type="entry name" value="HATPase_dom"/>
</dbReference>
<dbReference type="PROSITE" id="PS50112">
    <property type="entry name" value="PAS"/>
    <property type="match status" value="1"/>
</dbReference>
<dbReference type="EC" id="2.7.13.3" evidence="3"/>
<dbReference type="Gene3D" id="3.30.450.20">
    <property type="entry name" value="PAS domain"/>
    <property type="match status" value="1"/>
</dbReference>
<evidence type="ECO:0000256" key="11">
    <source>
        <dbReference type="SAM" id="MobiDB-lite"/>
    </source>
</evidence>
<dbReference type="SMART" id="SM00387">
    <property type="entry name" value="HATPase_c"/>
    <property type="match status" value="1"/>
</dbReference>
<evidence type="ECO:0000256" key="2">
    <source>
        <dbReference type="ARBA" id="ARBA00004141"/>
    </source>
</evidence>
<evidence type="ECO:0000259" key="14">
    <source>
        <dbReference type="PROSITE" id="PS50112"/>
    </source>
</evidence>
<feature type="domain" description="PAC" evidence="15">
    <location>
        <begin position="298"/>
        <end position="351"/>
    </location>
</feature>
<comment type="catalytic activity">
    <reaction evidence="1">
        <text>ATP + protein L-histidine = ADP + protein N-phospho-L-histidine.</text>
        <dbReference type="EC" id="2.7.13.3"/>
    </reaction>
</comment>
<dbReference type="InterPro" id="IPR001610">
    <property type="entry name" value="PAC"/>
</dbReference>
<keyword evidence="8 12" id="KW-1133">Transmembrane helix</keyword>
<dbReference type="AlphaFoldDB" id="A0A3B0S9Z8"/>
<evidence type="ECO:0000256" key="5">
    <source>
        <dbReference type="ARBA" id="ARBA00022679"/>
    </source>
</evidence>
<dbReference type="GO" id="GO:0000155">
    <property type="term" value="F:phosphorelay sensor kinase activity"/>
    <property type="evidence" value="ECO:0007669"/>
    <property type="project" value="InterPro"/>
</dbReference>
<evidence type="ECO:0000256" key="9">
    <source>
        <dbReference type="ARBA" id="ARBA00023012"/>
    </source>
</evidence>
<proteinExistence type="predicted"/>
<dbReference type="SUPFAM" id="SSF55874">
    <property type="entry name" value="ATPase domain of HSP90 chaperone/DNA topoisomerase II/histidine kinase"/>
    <property type="match status" value="1"/>
</dbReference>
<comment type="subcellular location">
    <subcellularLocation>
        <location evidence="2">Membrane</location>
        <topology evidence="2">Multi-pass membrane protein</topology>
    </subcellularLocation>
</comment>
<dbReference type="GO" id="GO:0016020">
    <property type="term" value="C:membrane"/>
    <property type="evidence" value="ECO:0007669"/>
    <property type="project" value="UniProtKB-SubCell"/>
</dbReference>
<dbReference type="Pfam" id="PF13675">
    <property type="entry name" value="PilJ"/>
    <property type="match status" value="1"/>
</dbReference>
<evidence type="ECO:0000256" key="10">
    <source>
        <dbReference type="ARBA" id="ARBA00023136"/>
    </source>
</evidence>
<feature type="transmembrane region" description="Helical" evidence="12">
    <location>
        <begin position="182"/>
        <end position="203"/>
    </location>
</feature>
<evidence type="ECO:0000256" key="3">
    <source>
        <dbReference type="ARBA" id="ARBA00012438"/>
    </source>
</evidence>
<evidence type="ECO:0000256" key="6">
    <source>
        <dbReference type="ARBA" id="ARBA00022692"/>
    </source>
</evidence>
<dbReference type="PROSITE" id="PS50109">
    <property type="entry name" value="HIS_KIN"/>
    <property type="match status" value="1"/>
</dbReference>
<dbReference type="Pfam" id="PF13426">
    <property type="entry name" value="PAS_9"/>
    <property type="match status" value="1"/>
</dbReference>
<evidence type="ECO:0000256" key="4">
    <source>
        <dbReference type="ARBA" id="ARBA00022553"/>
    </source>
</evidence>
<dbReference type="InterPro" id="IPR000014">
    <property type="entry name" value="PAS"/>
</dbReference>
<dbReference type="CDD" id="cd00082">
    <property type="entry name" value="HisKA"/>
    <property type="match status" value="1"/>
</dbReference>
<dbReference type="InterPro" id="IPR036890">
    <property type="entry name" value="HATPase_C_sf"/>
</dbReference>
<evidence type="ECO:0000256" key="12">
    <source>
        <dbReference type="SAM" id="Phobius"/>
    </source>
</evidence>
<dbReference type="InterPro" id="IPR050736">
    <property type="entry name" value="Sensor_HK_Regulatory"/>
</dbReference>
<dbReference type="Gene3D" id="3.30.565.10">
    <property type="entry name" value="Histidine kinase-like ATPase, C-terminal domain"/>
    <property type="match status" value="1"/>
</dbReference>
<organism evidence="16">
    <name type="scientific">hydrothermal vent metagenome</name>
    <dbReference type="NCBI Taxonomy" id="652676"/>
    <lineage>
        <taxon>unclassified sequences</taxon>
        <taxon>metagenomes</taxon>
        <taxon>ecological metagenomes</taxon>
    </lineage>
</organism>
<dbReference type="InterPro" id="IPR003661">
    <property type="entry name" value="HisK_dim/P_dom"/>
</dbReference>
<accession>A0A3B0S9Z8</accession>
<sequence length="609" mass="68033">MVASFGAILIVIMSVIIVSFSSNYILTRKEDSMVAVINVSGRQRMLSQRIALLSQMIAIDISPTSRRVLTDKLQSAVDLMEKSHFSLKAGTVVPQSISEMSESVHGLFFVGDNAIDVIVPDYIRHARRIVSDWENIDLNSPDLIHILRDGPTIIVTSLDNLVAQYQREGEKNIATIIRIEKLSLAFGLLFLVLLALFVFRSLVSRVDKQSKELKQSKNSLINAEYLAEQLRGALNEHSLVSITDVKGKIVYANSKFSEVSGYSMAELINVNHSIIKSDMHDDAFFKDLWQTISSGQIWRGEICNKTKDGNTYWVNSTIVPFLNKDTSRPEYYVSIRNEITEQKEMHAKMDKLFWEATAANEAKSSFLTNMSHELRTPLNHIIGFSQVVEMNTDDPDILKNISYIRQAGDDLLQKVNNILEMVSHDNMVNKDVELFDIVKLVDADFVEYFQSIAEKSNRKFTRNIPEQEIFVMANRLDLLTAFRKVAKNAVQFSSENDIVGVSVSLDEDIVTVAIFDTGPGLPDEILSSYLIPFTIGEKVTTKMNSGMGLGLPIARKLCMQNGGELKLDSKPAIGTKVIFTFPVAQPEAMVEGKGVPPRPVNGANDSLNI</sequence>
<dbReference type="PANTHER" id="PTHR43711">
    <property type="entry name" value="TWO-COMPONENT HISTIDINE KINASE"/>
    <property type="match status" value="1"/>
</dbReference>
<dbReference type="InterPro" id="IPR004358">
    <property type="entry name" value="Sig_transdc_His_kin-like_C"/>
</dbReference>
<dbReference type="EMBL" id="UOEJ01000087">
    <property type="protein sequence ID" value="VAV97328.1"/>
    <property type="molecule type" value="Genomic_DNA"/>
</dbReference>
<feature type="transmembrane region" description="Helical" evidence="12">
    <location>
        <begin position="6"/>
        <end position="26"/>
    </location>
</feature>
<reference evidence="16" key="1">
    <citation type="submission" date="2018-06" db="EMBL/GenBank/DDBJ databases">
        <authorList>
            <person name="Zhirakovskaya E."/>
        </authorList>
    </citation>
    <scope>NUCLEOTIDE SEQUENCE</scope>
</reference>
<dbReference type="SMART" id="SM00388">
    <property type="entry name" value="HisKA"/>
    <property type="match status" value="1"/>
</dbReference>
<dbReference type="SUPFAM" id="SSF55785">
    <property type="entry name" value="PYP-like sensor domain (PAS domain)"/>
    <property type="match status" value="1"/>
</dbReference>
<gene>
    <name evidence="16" type="ORF">MNBD_ALPHA01-1787</name>
</gene>
<evidence type="ECO:0000259" key="15">
    <source>
        <dbReference type="PROSITE" id="PS50113"/>
    </source>
</evidence>
<keyword evidence="4" id="KW-0597">Phosphoprotein</keyword>
<evidence type="ECO:0000313" key="16">
    <source>
        <dbReference type="EMBL" id="VAV97328.1"/>
    </source>
</evidence>
<dbReference type="InterPro" id="IPR035965">
    <property type="entry name" value="PAS-like_dom_sf"/>
</dbReference>
<name>A0A3B0S9Z8_9ZZZZ</name>
<evidence type="ECO:0000256" key="1">
    <source>
        <dbReference type="ARBA" id="ARBA00000085"/>
    </source>
</evidence>
<dbReference type="InterPro" id="IPR000700">
    <property type="entry name" value="PAS-assoc_C"/>
</dbReference>
<feature type="region of interest" description="Disordered" evidence="11">
    <location>
        <begin position="590"/>
        <end position="609"/>
    </location>
</feature>
<dbReference type="PRINTS" id="PR00344">
    <property type="entry name" value="BCTRLSENSOR"/>
</dbReference>
<dbReference type="CDD" id="cd00130">
    <property type="entry name" value="PAS"/>
    <property type="match status" value="1"/>
</dbReference>
<dbReference type="NCBIfam" id="TIGR00229">
    <property type="entry name" value="sensory_box"/>
    <property type="match status" value="1"/>
</dbReference>
<dbReference type="InterPro" id="IPR036097">
    <property type="entry name" value="HisK_dim/P_sf"/>
</dbReference>
<protein>
    <recommendedName>
        <fullName evidence="3">histidine kinase</fullName>
        <ecNumber evidence="3">2.7.13.3</ecNumber>
    </recommendedName>
</protein>
<dbReference type="PROSITE" id="PS50113">
    <property type="entry name" value="PAC"/>
    <property type="match status" value="1"/>
</dbReference>
<dbReference type="SUPFAM" id="SSF47384">
    <property type="entry name" value="Homodimeric domain of signal transducing histidine kinase"/>
    <property type="match status" value="1"/>
</dbReference>